<dbReference type="AlphaFoldDB" id="A0A542SQB5"/>
<evidence type="ECO:0000313" key="3">
    <source>
        <dbReference type="Proteomes" id="UP000316181"/>
    </source>
</evidence>
<comment type="caution">
    <text evidence="2">The sequence shown here is derived from an EMBL/GenBank/DDBJ whole genome shotgun (WGS) entry which is preliminary data.</text>
</comment>
<dbReference type="EMBL" id="VFNV01000001">
    <property type="protein sequence ID" value="TQK76801.1"/>
    <property type="molecule type" value="Genomic_DNA"/>
</dbReference>
<keyword evidence="1" id="KW-0732">Signal</keyword>
<dbReference type="Proteomes" id="UP000316181">
    <property type="component" value="Unassembled WGS sequence"/>
</dbReference>
<feature type="signal peptide" evidence="1">
    <location>
        <begin position="1"/>
        <end position="27"/>
    </location>
</feature>
<evidence type="ECO:0000313" key="2">
    <source>
        <dbReference type="EMBL" id="TQK76801.1"/>
    </source>
</evidence>
<organism evidence="2 3">
    <name type="scientific">Rarobacter incanus</name>
    <dbReference type="NCBI Taxonomy" id="153494"/>
    <lineage>
        <taxon>Bacteria</taxon>
        <taxon>Bacillati</taxon>
        <taxon>Actinomycetota</taxon>
        <taxon>Actinomycetes</taxon>
        <taxon>Micrococcales</taxon>
        <taxon>Rarobacteraceae</taxon>
        <taxon>Rarobacter</taxon>
    </lineage>
</organism>
<dbReference type="OrthoDB" id="4412570at2"/>
<keyword evidence="3" id="KW-1185">Reference proteome</keyword>
<proteinExistence type="predicted"/>
<reference evidence="2 3" key="1">
    <citation type="submission" date="2019-06" db="EMBL/GenBank/DDBJ databases">
        <title>Sequencing the genomes of 1000 actinobacteria strains.</title>
        <authorList>
            <person name="Klenk H.-P."/>
        </authorList>
    </citation>
    <scope>NUCLEOTIDE SEQUENCE [LARGE SCALE GENOMIC DNA]</scope>
    <source>
        <strain evidence="2 3">DSM 10596</strain>
    </source>
</reference>
<evidence type="ECO:0000256" key="1">
    <source>
        <dbReference type="SAM" id="SignalP"/>
    </source>
</evidence>
<gene>
    <name evidence="2" type="ORF">FB389_1492</name>
</gene>
<protein>
    <submittedName>
        <fullName evidence="2">Uncharacterized protein</fullName>
    </submittedName>
</protein>
<name>A0A542SQB5_9MICO</name>
<feature type="chain" id="PRO_5022082159" evidence="1">
    <location>
        <begin position="28"/>
        <end position="384"/>
    </location>
</feature>
<sequence>MKTPARIVITMLTATSLLTAAAGTAQAADPISEATVTAGIIAAAAPDSIPVTEVLSVGDGYVAQDPGGVVEVPNDPNDAVEFQTPGTQETIQLSLPELTGAQTAKRSDDGTITYPTAQDTTVAVQPLAGGVRVLTVIESSESPTAFDYKIDLPDGATLAENTDESISVFARTETEVPLPGEDARINAAVTSILGENSLSLDSLDKLTDKQIDQLAAIPEAETTTVTKTEKVAEIAAPWATDANGNPVPTRYELNDGTLTQIIEPSAEAEYPIVADPSWWWWTATTAACIGQLASFTVVGAKVVRAFAKADKVIKGSTRLIRAYNKLGARWETVIDKIKKYVKSRKNLTKDQIDAVGDLIGGGGKLLGEILGIGSCVAIVLEVAR</sequence>
<dbReference type="RefSeq" id="WP_142112322.1">
    <property type="nucleotide sequence ID" value="NZ_BAAATB010000010.1"/>
</dbReference>
<accession>A0A542SQB5</accession>